<comment type="caution">
    <text evidence="4">The sequence shown here is derived from an EMBL/GenBank/DDBJ whole genome shotgun (WGS) entry which is preliminary data.</text>
</comment>
<name>A0ABX0WSF3_9BURK</name>
<dbReference type="Pfam" id="PF00581">
    <property type="entry name" value="Rhodanese"/>
    <property type="match status" value="1"/>
</dbReference>
<dbReference type="CDD" id="cd01518">
    <property type="entry name" value="RHOD_YceA"/>
    <property type="match status" value="1"/>
</dbReference>
<accession>A0ABX0WSF3</accession>
<keyword evidence="1" id="KW-0819">tRNA processing</keyword>
<feature type="domain" description="Rhodanese" evidence="3">
    <location>
        <begin position="123"/>
        <end position="221"/>
    </location>
</feature>
<evidence type="ECO:0000256" key="2">
    <source>
        <dbReference type="SAM" id="MobiDB-lite"/>
    </source>
</evidence>
<dbReference type="SUPFAM" id="SSF52821">
    <property type="entry name" value="Rhodanese/Cell cycle control phosphatase"/>
    <property type="match status" value="1"/>
</dbReference>
<dbReference type="PANTHER" id="PTHR43268">
    <property type="entry name" value="THIOSULFATE SULFURTRANSFERASE/RHODANESE-LIKE DOMAIN-CONTAINING PROTEIN 2"/>
    <property type="match status" value="1"/>
</dbReference>
<feature type="region of interest" description="Disordered" evidence="2">
    <location>
        <begin position="292"/>
        <end position="346"/>
    </location>
</feature>
<feature type="compositionally biased region" description="Basic and acidic residues" evidence="2">
    <location>
        <begin position="331"/>
        <end position="340"/>
    </location>
</feature>
<dbReference type="InterPro" id="IPR001763">
    <property type="entry name" value="Rhodanese-like_dom"/>
</dbReference>
<dbReference type="PROSITE" id="PS50206">
    <property type="entry name" value="RHODANESE_3"/>
    <property type="match status" value="1"/>
</dbReference>
<evidence type="ECO:0000313" key="4">
    <source>
        <dbReference type="EMBL" id="NJB65701.1"/>
    </source>
</evidence>
<comment type="catalytic activity">
    <reaction evidence="1">
        <text>uridine(34) in tRNA + AH2 + O2 = 5-hydroxyuridine(34) in tRNA + A + H2O</text>
        <dbReference type="Rhea" id="RHEA:64224"/>
        <dbReference type="Rhea" id="RHEA-COMP:11727"/>
        <dbReference type="Rhea" id="RHEA-COMP:13381"/>
        <dbReference type="ChEBI" id="CHEBI:13193"/>
        <dbReference type="ChEBI" id="CHEBI:15377"/>
        <dbReference type="ChEBI" id="CHEBI:15379"/>
        <dbReference type="ChEBI" id="CHEBI:17499"/>
        <dbReference type="ChEBI" id="CHEBI:65315"/>
        <dbReference type="ChEBI" id="CHEBI:136877"/>
    </reaction>
</comment>
<dbReference type="EC" id="1.14.-.-" evidence="1"/>
<gene>
    <name evidence="1" type="primary">trhO</name>
    <name evidence="4" type="ORF">GGR41_001950</name>
</gene>
<dbReference type="HAMAP" id="MF_00469">
    <property type="entry name" value="TrhO"/>
    <property type="match status" value="1"/>
</dbReference>
<sequence length="346" mass="39467">MAKYLVAALYHFVELDDYESLQQPLIDFCEQRDIIGTLLLAREGINGTVAGPEQGVRELLDYLRSDARLANLVHKEAWTDVLAFYRLKIKLKKEIVTLGVPDLKTAEMVGEYVAPEDWNDLITQPDVVLIDTRNDYEVGIGTFKNAINPKTDSFSQLPEWVEEQRKPGGVLHGNPRVAMFCTGGIRCEKSTAYMRSQGFDQVYHLQGGILRYLEEIPAEQSTWIGECFVFDERVSVGHGLARGDYQFCRACRMPLSAEERATPQYEEGVSCPYCHGSWGPEKMQSLRERQKQMQLAQERDERHVGAPMQSMKEQKRQRKAELAELSRQAQKQREAKDKGQDQPMAC</sequence>
<evidence type="ECO:0000313" key="5">
    <source>
        <dbReference type="Proteomes" id="UP000783934"/>
    </source>
</evidence>
<dbReference type="InterPro" id="IPR020936">
    <property type="entry name" value="TrhO"/>
</dbReference>
<comment type="function">
    <text evidence="1">Catalyzes oxygen-dependent 5-hydroxyuridine (ho5U) modification at position 34 in tRNAs.</text>
</comment>
<keyword evidence="1" id="KW-0560">Oxidoreductase</keyword>
<proteinExistence type="inferred from homology"/>
<reference evidence="4 5" key="1">
    <citation type="submission" date="2020-03" db="EMBL/GenBank/DDBJ databases">
        <title>Genomic Encyclopedia of Type Strains, Phase IV (KMG-IV): sequencing the most valuable type-strain genomes for metagenomic binning, comparative biology and taxonomic classification.</title>
        <authorList>
            <person name="Goeker M."/>
        </authorList>
    </citation>
    <scope>NUCLEOTIDE SEQUENCE [LARGE SCALE GENOMIC DNA]</scope>
    <source>
        <strain evidence="4 5">DSM 26613</strain>
    </source>
</reference>
<dbReference type="RefSeq" id="WP_167661647.1">
    <property type="nucleotide sequence ID" value="NZ_BMCQ01000003.1"/>
</dbReference>
<protein>
    <recommendedName>
        <fullName evidence="1">tRNA uridine(34) hydroxylase</fullName>
        <ecNumber evidence="1">1.14.-.-</ecNumber>
    </recommendedName>
    <alternativeName>
        <fullName evidence="1">tRNA hydroxylation protein O</fullName>
    </alternativeName>
</protein>
<feature type="compositionally biased region" description="Basic and acidic residues" evidence="2">
    <location>
        <begin position="292"/>
        <end position="304"/>
    </location>
</feature>
<dbReference type="NCBIfam" id="NF001136">
    <property type="entry name" value="PRK00142.1-4"/>
    <property type="match status" value="1"/>
</dbReference>
<dbReference type="InterPro" id="IPR040503">
    <property type="entry name" value="TRHO_N"/>
</dbReference>
<organism evidence="4 5">
    <name type="scientific">Paenalcaligenes hominis</name>
    <dbReference type="NCBI Taxonomy" id="643674"/>
    <lineage>
        <taxon>Bacteria</taxon>
        <taxon>Pseudomonadati</taxon>
        <taxon>Pseudomonadota</taxon>
        <taxon>Betaproteobacteria</taxon>
        <taxon>Burkholderiales</taxon>
        <taxon>Alcaligenaceae</taxon>
        <taxon>Paenalcaligenes</taxon>
    </lineage>
</organism>
<dbReference type="PANTHER" id="PTHR43268:SF3">
    <property type="entry name" value="RHODANESE-LIKE DOMAIN-CONTAINING PROTEIN 7-RELATED"/>
    <property type="match status" value="1"/>
</dbReference>
<evidence type="ECO:0000256" key="1">
    <source>
        <dbReference type="HAMAP-Rule" id="MF_00469"/>
    </source>
</evidence>
<keyword evidence="5" id="KW-1185">Reference proteome</keyword>
<dbReference type="Gene3D" id="3.30.70.100">
    <property type="match status" value="1"/>
</dbReference>
<dbReference type="EMBL" id="JAATIZ010000003">
    <property type="protein sequence ID" value="NJB65701.1"/>
    <property type="molecule type" value="Genomic_DNA"/>
</dbReference>
<dbReference type="SMART" id="SM00450">
    <property type="entry name" value="RHOD"/>
    <property type="match status" value="1"/>
</dbReference>
<evidence type="ECO:0000259" key="3">
    <source>
        <dbReference type="PROSITE" id="PS50206"/>
    </source>
</evidence>
<dbReference type="Proteomes" id="UP000783934">
    <property type="component" value="Unassembled WGS sequence"/>
</dbReference>
<dbReference type="Gene3D" id="3.40.250.10">
    <property type="entry name" value="Rhodanese-like domain"/>
    <property type="match status" value="1"/>
</dbReference>
<comment type="similarity">
    <text evidence="1">Belongs to the TrhO family.</text>
</comment>
<dbReference type="InterPro" id="IPR036873">
    <property type="entry name" value="Rhodanese-like_dom_sf"/>
</dbReference>
<dbReference type="Pfam" id="PF17773">
    <property type="entry name" value="UPF0176_N"/>
    <property type="match status" value="1"/>
</dbReference>